<sequence>PKKSKLNNDGYCKDAIRDVSQDNPGGSGCTAYCELRLTKKFGQEVPVTSGTCGEETDCSIAKGETVTYTSTYEINVGVSDDSLADILKASFTAGASWSFSKSISYSTTAARKKKLETNECGYWTFIPFIIESCGTLTTADKETKTWGQYNENSKTTCNKKKMHNVENYCNLTPYLDGNGATDGTVVFVYTDCGTGKLLPADKQEPEYRYPGVSTNTGDV</sequence>
<feature type="non-terminal residue" evidence="1">
    <location>
        <position position="1"/>
    </location>
</feature>
<dbReference type="Proteomes" id="UP000193144">
    <property type="component" value="Unassembled WGS sequence"/>
</dbReference>
<dbReference type="AlphaFoldDB" id="A0A1Y1YWX2"/>
<protein>
    <submittedName>
        <fullName evidence="1">Uncharacterized protein</fullName>
    </submittedName>
</protein>
<name>A0A1Y1YWX2_9PLEO</name>
<evidence type="ECO:0000313" key="1">
    <source>
        <dbReference type="EMBL" id="ORY02197.1"/>
    </source>
</evidence>
<dbReference type="EMBL" id="MCFA01000160">
    <property type="protein sequence ID" value="ORY02197.1"/>
    <property type="molecule type" value="Genomic_DNA"/>
</dbReference>
<gene>
    <name evidence="1" type="ORF">BCR34DRAFT_493308</name>
</gene>
<organism evidence="1 2">
    <name type="scientific">Clohesyomyces aquaticus</name>
    <dbReference type="NCBI Taxonomy" id="1231657"/>
    <lineage>
        <taxon>Eukaryota</taxon>
        <taxon>Fungi</taxon>
        <taxon>Dikarya</taxon>
        <taxon>Ascomycota</taxon>
        <taxon>Pezizomycotina</taxon>
        <taxon>Dothideomycetes</taxon>
        <taxon>Pleosporomycetidae</taxon>
        <taxon>Pleosporales</taxon>
        <taxon>Lindgomycetaceae</taxon>
        <taxon>Clohesyomyces</taxon>
    </lineage>
</organism>
<accession>A0A1Y1YWX2</accession>
<dbReference type="OrthoDB" id="4732412at2759"/>
<keyword evidence="2" id="KW-1185">Reference proteome</keyword>
<reference evidence="1 2" key="1">
    <citation type="submission" date="2016-07" db="EMBL/GenBank/DDBJ databases">
        <title>Pervasive Adenine N6-methylation of Active Genes in Fungi.</title>
        <authorList>
            <consortium name="DOE Joint Genome Institute"/>
            <person name="Mondo S.J."/>
            <person name="Dannebaum R.O."/>
            <person name="Kuo R.C."/>
            <person name="Labutti K."/>
            <person name="Haridas S."/>
            <person name="Kuo A."/>
            <person name="Salamov A."/>
            <person name="Ahrendt S.R."/>
            <person name="Lipzen A."/>
            <person name="Sullivan W."/>
            <person name="Andreopoulos W.B."/>
            <person name="Clum A."/>
            <person name="Lindquist E."/>
            <person name="Daum C."/>
            <person name="Ramamoorthy G.K."/>
            <person name="Gryganskyi A."/>
            <person name="Culley D."/>
            <person name="Magnuson J.K."/>
            <person name="James T.Y."/>
            <person name="O'Malley M.A."/>
            <person name="Stajich J.E."/>
            <person name="Spatafora J.W."/>
            <person name="Visel A."/>
            <person name="Grigoriev I.V."/>
        </authorList>
    </citation>
    <scope>NUCLEOTIDE SEQUENCE [LARGE SCALE GENOMIC DNA]</scope>
    <source>
        <strain evidence="1 2">CBS 115471</strain>
    </source>
</reference>
<evidence type="ECO:0000313" key="2">
    <source>
        <dbReference type="Proteomes" id="UP000193144"/>
    </source>
</evidence>
<comment type="caution">
    <text evidence="1">The sequence shown here is derived from an EMBL/GenBank/DDBJ whole genome shotgun (WGS) entry which is preliminary data.</text>
</comment>
<proteinExistence type="predicted"/>